<feature type="region of interest" description="Disordered" evidence="15">
    <location>
        <begin position="1804"/>
        <end position="1844"/>
    </location>
</feature>
<evidence type="ECO:0000256" key="6">
    <source>
        <dbReference type="ARBA" id="ARBA00022741"/>
    </source>
</evidence>
<evidence type="ECO:0000256" key="8">
    <source>
        <dbReference type="ARBA" id="ARBA00022833"/>
    </source>
</evidence>
<keyword evidence="8" id="KW-0862">Zinc</keyword>
<feature type="domain" description="Ras-associating" evidence="17">
    <location>
        <begin position="11"/>
        <end position="115"/>
    </location>
</feature>
<evidence type="ECO:0000256" key="15">
    <source>
        <dbReference type="SAM" id="MobiDB-lite"/>
    </source>
</evidence>
<dbReference type="CDD" id="cd23767">
    <property type="entry name" value="IQCD"/>
    <property type="match status" value="1"/>
</dbReference>
<dbReference type="PROSITE" id="PS50081">
    <property type="entry name" value="ZF_DAG_PE_2"/>
    <property type="match status" value="1"/>
</dbReference>
<dbReference type="SUPFAM" id="SSF48350">
    <property type="entry name" value="GTPase activation domain, GAP"/>
    <property type="match status" value="1"/>
</dbReference>
<keyword evidence="3" id="KW-0343">GTPase activation</keyword>
<evidence type="ECO:0000256" key="2">
    <source>
        <dbReference type="ARBA" id="ARBA00008314"/>
    </source>
</evidence>
<keyword evidence="7" id="KW-0863">Zinc-finger</keyword>
<keyword evidence="4" id="KW-0963">Cytoplasm</keyword>
<feature type="region of interest" description="Disordered" evidence="15">
    <location>
        <begin position="724"/>
        <end position="744"/>
    </location>
</feature>
<evidence type="ECO:0000256" key="7">
    <source>
        <dbReference type="ARBA" id="ARBA00022771"/>
    </source>
</evidence>
<reference evidence="21" key="1">
    <citation type="submission" date="2025-08" db="UniProtKB">
        <authorList>
            <consortium name="RefSeq"/>
        </authorList>
    </citation>
    <scope>IDENTIFICATION</scope>
</reference>
<dbReference type="InterPro" id="IPR029071">
    <property type="entry name" value="Ubiquitin-like_domsf"/>
</dbReference>
<evidence type="ECO:0000256" key="5">
    <source>
        <dbReference type="ARBA" id="ARBA00022723"/>
    </source>
</evidence>
<dbReference type="SMART" id="SM00109">
    <property type="entry name" value="C1"/>
    <property type="match status" value="1"/>
</dbReference>
<dbReference type="CDD" id="cd20818">
    <property type="entry name" value="C1_Myosin-IX"/>
    <property type="match status" value="1"/>
</dbReference>
<dbReference type="GeneID" id="136071870"/>
<keyword evidence="20" id="KW-1185">Reference proteome</keyword>
<dbReference type="InterPro" id="IPR046349">
    <property type="entry name" value="C1-like_sf"/>
</dbReference>
<evidence type="ECO:0000256" key="9">
    <source>
        <dbReference type="ARBA" id="ARBA00022840"/>
    </source>
</evidence>
<feature type="domain" description="Myosin motor" evidence="19">
    <location>
        <begin position="163"/>
        <end position="950"/>
    </location>
</feature>
<dbReference type="SMART" id="SM00015">
    <property type="entry name" value="IQ"/>
    <property type="match status" value="3"/>
</dbReference>
<proteinExistence type="inferred from homology"/>
<evidence type="ECO:0000259" key="16">
    <source>
        <dbReference type="PROSITE" id="PS50081"/>
    </source>
</evidence>
<evidence type="ECO:0000256" key="13">
    <source>
        <dbReference type="PROSITE-ProRule" id="PRU00782"/>
    </source>
</evidence>
<dbReference type="SMART" id="SM00242">
    <property type="entry name" value="MYSc"/>
    <property type="match status" value="1"/>
</dbReference>
<evidence type="ECO:0000256" key="11">
    <source>
        <dbReference type="ARBA" id="ARBA00023123"/>
    </source>
</evidence>
<dbReference type="Pfam" id="PF00612">
    <property type="entry name" value="IQ"/>
    <property type="match status" value="2"/>
</dbReference>
<dbReference type="InterPro" id="IPR027417">
    <property type="entry name" value="P-loop_NTPase"/>
</dbReference>
<evidence type="ECO:0000259" key="19">
    <source>
        <dbReference type="PROSITE" id="PS51456"/>
    </source>
</evidence>
<feature type="domain" description="Rho-GAP" evidence="18">
    <location>
        <begin position="1481"/>
        <end position="1670"/>
    </location>
</feature>
<dbReference type="Gene3D" id="3.10.20.90">
    <property type="entry name" value="Phosphatidylinositol 3-kinase Catalytic Subunit, Chain A, domain 1"/>
    <property type="match status" value="1"/>
</dbReference>
<feature type="region of interest" description="Disordered" evidence="15">
    <location>
        <begin position="1089"/>
        <end position="1109"/>
    </location>
</feature>
<feature type="compositionally biased region" description="Basic and acidic residues" evidence="15">
    <location>
        <begin position="1805"/>
        <end position="1825"/>
    </location>
</feature>
<keyword evidence="12 13" id="KW-0505">Motor protein</keyword>
<dbReference type="PROSITE" id="PS00479">
    <property type="entry name" value="ZF_DAG_PE_1"/>
    <property type="match status" value="1"/>
</dbReference>
<dbReference type="SUPFAM" id="SSF52540">
    <property type="entry name" value="P-loop containing nucleoside triphosphate hydrolases"/>
    <property type="match status" value="1"/>
</dbReference>
<dbReference type="InterPro" id="IPR000048">
    <property type="entry name" value="IQ_motif_EF-hand-BS"/>
</dbReference>
<feature type="region of interest" description="Actin-binding" evidence="13">
    <location>
        <begin position="830"/>
        <end position="852"/>
    </location>
</feature>
<dbReference type="Pfam" id="PF00620">
    <property type="entry name" value="RhoGAP"/>
    <property type="match status" value="1"/>
</dbReference>
<keyword evidence="13" id="KW-0009">Actin-binding</keyword>
<evidence type="ECO:0000256" key="3">
    <source>
        <dbReference type="ARBA" id="ARBA00022468"/>
    </source>
</evidence>
<dbReference type="PANTHER" id="PTHR46184:SF5">
    <property type="entry name" value="UNCONVENTIONAL MYOSIN-IXA-LIKE"/>
    <property type="match status" value="1"/>
</dbReference>
<dbReference type="InterPro" id="IPR000159">
    <property type="entry name" value="RA_dom"/>
</dbReference>
<gene>
    <name evidence="21" type="primary">LOC136071870</name>
</gene>
<dbReference type="RefSeq" id="XP_065653486.1">
    <property type="nucleotide sequence ID" value="XM_065797414.1"/>
</dbReference>
<feature type="coiled-coil region" evidence="14">
    <location>
        <begin position="1677"/>
        <end position="1735"/>
    </location>
</feature>
<evidence type="ECO:0000313" key="20">
    <source>
        <dbReference type="Proteomes" id="UP001652625"/>
    </source>
</evidence>
<feature type="domain" description="Phorbol-ester/DAG-type" evidence="16">
    <location>
        <begin position="1418"/>
        <end position="1465"/>
    </location>
</feature>
<dbReference type="Gene3D" id="1.20.120.720">
    <property type="entry name" value="Myosin VI head, motor domain, U50 subdomain"/>
    <property type="match status" value="1"/>
</dbReference>
<dbReference type="PRINTS" id="PR00193">
    <property type="entry name" value="MYOSINHEAVY"/>
</dbReference>
<dbReference type="Proteomes" id="UP001652625">
    <property type="component" value="Chromosome 05"/>
</dbReference>
<dbReference type="Gene3D" id="1.10.10.820">
    <property type="match status" value="1"/>
</dbReference>
<keyword evidence="6 13" id="KW-0547">Nucleotide-binding</keyword>
<dbReference type="InterPro" id="IPR008936">
    <property type="entry name" value="Rho_GTPase_activation_prot"/>
</dbReference>
<keyword evidence="10 14" id="KW-0175">Coiled coil</keyword>
<dbReference type="PROSITE" id="PS50096">
    <property type="entry name" value="IQ"/>
    <property type="match status" value="2"/>
</dbReference>
<evidence type="ECO:0000256" key="14">
    <source>
        <dbReference type="SAM" id="Coils"/>
    </source>
</evidence>
<evidence type="ECO:0000313" key="21">
    <source>
        <dbReference type="RefSeq" id="XP_065653486.1"/>
    </source>
</evidence>
<evidence type="ECO:0000256" key="1">
    <source>
        <dbReference type="ARBA" id="ARBA00004496"/>
    </source>
</evidence>
<dbReference type="PROSITE" id="PS50238">
    <property type="entry name" value="RHOGAP"/>
    <property type="match status" value="1"/>
</dbReference>
<dbReference type="Gene3D" id="1.20.58.530">
    <property type="match status" value="2"/>
</dbReference>
<dbReference type="SUPFAM" id="SSF57889">
    <property type="entry name" value="Cysteine-rich domain"/>
    <property type="match status" value="1"/>
</dbReference>
<evidence type="ECO:0000259" key="17">
    <source>
        <dbReference type="PROSITE" id="PS50200"/>
    </source>
</evidence>
<organism evidence="20 21">
    <name type="scientific">Hydra vulgaris</name>
    <name type="common">Hydra</name>
    <name type="synonym">Hydra attenuata</name>
    <dbReference type="NCBI Taxonomy" id="6087"/>
    <lineage>
        <taxon>Eukaryota</taxon>
        <taxon>Metazoa</taxon>
        <taxon>Cnidaria</taxon>
        <taxon>Hydrozoa</taxon>
        <taxon>Hydroidolina</taxon>
        <taxon>Anthoathecata</taxon>
        <taxon>Aplanulata</taxon>
        <taxon>Hydridae</taxon>
        <taxon>Hydra</taxon>
    </lineage>
</organism>
<dbReference type="Pfam" id="PF00063">
    <property type="entry name" value="Myosin_head"/>
    <property type="match status" value="2"/>
</dbReference>
<comment type="subcellular location">
    <subcellularLocation>
        <location evidence="1">Cytoplasm</location>
    </subcellularLocation>
</comment>
<keyword evidence="11 13" id="KW-0518">Myosin</keyword>
<dbReference type="SUPFAM" id="SSF54236">
    <property type="entry name" value="Ubiquitin-like"/>
    <property type="match status" value="1"/>
</dbReference>
<evidence type="ECO:0000259" key="18">
    <source>
        <dbReference type="PROSITE" id="PS50238"/>
    </source>
</evidence>
<dbReference type="Gene3D" id="3.30.60.20">
    <property type="match status" value="1"/>
</dbReference>
<dbReference type="InterPro" id="IPR000198">
    <property type="entry name" value="RhoGAP_dom"/>
</dbReference>
<keyword evidence="9 13" id="KW-0067">ATP-binding</keyword>
<feature type="binding site" evidence="13">
    <location>
        <begin position="256"/>
        <end position="263"/>
    </location>
    <ligand>
        <name>ATP</name>
        <dbReference type="ChEBI" id="CHEBI:30616"/>
    </ligand>
</feature>
<dbReference type="Gene3D" id="1.10.555.10">
    <property type="entry name" value="Rho GTPase activation protein"/>
    <property type="match status" value="1"/>
</dbReference>
<evidence type="ECO:0000256" key="10">
    <source>
        <dbReference type="ARBA" id="ARBA00023054"/>
    </source>
</evidence>
<dbReference type="InterPro" id="IPR046987">
    <property type="entry name" value="Myo9"/>
</dbReference>
<evidence type="ECO:0000256" key="4">
    <source>
        <dbReference type="ARBA" id="ARBA00022490"/>
    </source>
</evidence>
<dbReference type="PROSITE" id="PS51456">
    <property type="entry name" value="MYOSIN_MOTOR"/>
    <property type="match status" value="1"/>
</dbReference>
<dbReference type="InterPro" id="IPR036961">
    <property type="entry name" value="Kinesin_motor_dom_sf"/>
</dbReference>
<dbReference type="InterPro" id="IPR001609">
    <property type="entry name" value="Myosin_head_motor_dom-like"/>
</dbReference>
<dbReference type="Pfam" id="PF00130">
    <property type="entry name" value="C1_1"/>
    <property type="match status" value="1"/>
</dbReference>
<sequence>MFINKDENEVQLFPIKIYLLKADDSNESTTVNVKDDATVSDVIESALENFSIVLSAEDFQLCEIFNESGVFPNDLDTVIEKGRILLYSEYPVKTVQDWEKNILENEKLFFKTSKEVVEAYRICLIPKKTESCLEVTDIKVRWLDGLNSKLLPEEWHFDPYFRDEIEDLVNLPILNEKVILEELCKRFCLGRIYTYIGGILIAINPFKYFPIYNPKYVKAYQHKKLGELPPHVFAIADCAYDNMLKDRHDQCIVISGESGSGKTESTKLILHHLTALSHKTKATLLERTILAAGPVLEAFGNAKTCHNNNSSRFGKFTQINYRADGVVCGAVQKKYLLEKSRIVSQAVNERNYHVFYYLLAGASEQEKEILSLQNAQSYHYLNQTSCYQIENVDEKYEFARLKHAIKNLGISSKTQLRMFSVLSAVLHIGNIRFKKLGLNEEAVCVEDDSLIDTISKLLQVEKQDLVQALTLRKTITRGEEYIRFYRLEEAAATRDAMAKCLYASLFDWIVLQTNHILLNRQGKKNDQKAFSIGVLDIFGFEDFEHNSFEQFCINLANENLQHYLTQHIFKIRQDEYTTEGLMWDHVDYVDNLTCLNLIVKKPTGLIHLLDEECSLTIGTDKSLLDKFNKHHGGNPFYEMPPTREPVFSIIHYAGTVKYKIKHFRAKNQDLIRSDITTTFKNSRMLFMRELMGSDPVACFYWAVLRHIFKVVFFLRRCTELRSQGKGSKNSDFKQKAGSSITDMTPPNRRKFLLKKMSEAAPEYESDNLIRQANKVMNRRVFSMAKNYQNPSKVRSALEVKRTISGGMTETLRRGSSKAPPTVVAQFQSSLQELMDTLNQSHPLFVRCVRSNAKKAPLEFDAELILRQLRYTGMLETVKIRQAGYSVRLPFEDFVKQFKVLFPANISTSSSSGELTLLLVKLGLNPGDFQIGATKVFMRENQYQLMRFLLQKKCDDSATKIQKWYLACYQRRLFLQMVKAVIEIQKIWRGYQGRKFYNEYKLRNMAALHIVEFWRYHKIKRQTGTYFMQYKKAVVIIQSAWRGYSARKKMKILKLEDKEHREIVNLFVSSPKQPPLEAVTQETVTKEPVLHKNSDGVPYSSHRSRQQEKSENLLKEAFKDTIFNDQTTNDSDDQEKYDTNTPEIIFEPNHIGHFDSVNKPEIIQHLQTSKTKSTPVKMRHDNKLRVDDLHDHNFKQKILRRLSFSAKDKLKVTPKIVKEDGDNDFEIITVPVLDLLEHTKKGTSPNTPKTTFGVFLSNLQRRGSKRDSLAKEKNRRSVHLENVINGQLELEAFNEFLMSKVTAMNRSDNTKSNSEADTLFKNGLHIYHGKLLLTYANAVQSNKQFSLNDHDLVFGFQLALESIQDMKVSKEFSVMGRNLFQGIIEEFVKQKEKLLLKKKHRKPIKRNRRKTSEYIDHNGHLYSWQSFNIQTYCEFCNSFIYERGLLCQACSFTCHKKCYIKYSKTCKGRRPSVCGPSSLFGTDLSEITSNNNPIPEAILKLIEEIEKRGLYVEGLYRKPGPQAAINNLKSVLTTKDAEDLIFEDEKPHTLASLLKLFFRQLPKPVVCEDFYEDFLRSTDLKKAKDTQATLYELIQRFPKANKELLERVIIHLSRVAMYEDTNKMSPNALAIIWAPCLMRPPSDTDPLETIQQLSKQTKCIEILIQVQVTTRRDMVEDISVLDRAASSVERRLEEIKENQLNDESIDGRMQINNEELQMLELEISSMDAERRRLTNNLSTMEPSKSQSLNSLDELSDFEVLGESSEDISSVSSNQKKTNNMLRFKFISGVDYDSSFDDVFSTSKRNSYSDKDYKRGVSDTRSSESDNNKGLSSSINELKRPSYKKKTSIKNKKNFFTKAGEDDFVFEND</sequence>
<dbReference type="Gene3D" id="3.40.850.10">
    <property type="entry name" value="Kinesin motor domain"/>
    <property type="match status" value="2"/>
</dbReference>
<dbReference type="SMART" id="SM00324">
    <property type="entry name" value="RhoGAP"/>
    <property type="match status" value="1"/>
</dbReference>
<dbReference type="Pfam" id="PF00788">
    <property type="entry name" value="RA"/>
    <property type="match status" value="1"/>
</dbReference>
<accession>A0ABM4BWA1</accession>
<dbReference type="PROSITE" id="PS50200">
    <property type="entry name" value="RA"/>
    <property type="match status" value="1"/>
</dbReference>
<evidence type="ECO:0000256" key="12">
    <source>
        <dbReference type="ARBA" id="ARBA00023175"/>
    </source>
</evidence>
<dbReference type="PANTHER" id="PTHR46184">
    <property type="entry name" value="UNCONVENTIONAL MYOSIN-IXB-LIKE PROTEIN"/>
    <property type="match status" value="1"/>
</dbReference>
<dbReference type="Gene3D" id="3.30.70.1590">
    <property type="match status" value="1"/>
</dbReference>
<dbReference type="Gene3D" id="1.20.5.190">
    <property type="match status" value="2"/>
</dbReference>
<keyword evidence="5" id="KW-0479">Metal-binding</keyword>
<protein>
    <submittedName>
        <fullName evidence="21">Unconventional myosin-IXa-like isoform X1</fullName>
    </submittedName>
</protein>
<name>A0ABM4BWA1_HYDVU</name>
<comment type="similarity">
    <text evidence="2 13">Belongs to the TRAFAC class myosin-kinesin ATPase superfamily. Myosin family.</text>
</comment>
<dbReference type="InterPro" id="IPR002219">
    <property type="entry name" value="PKC_DAG/PE"/>
</dbReference>